<gene>
    <name evidence="2" type="primary">gatD</name>
    <name evidence="4" type="ORF">HMPREF1316_1626</name>
</gene>
<keyword evidence="2" id="KW-0133">Cell shape</keyword>
<dbReference type="Proteomes" id="UP000016638">
    <property type="component" value="Unassembled WGS sequence"/>
</dbReference>
<dbReference type="GO" id="GO:0016740">
    <property type="term" value="F:transferase activity"/>
    <property type="evidence" value="ECO:0007669"/>
    <property type="project" value="UniProtKB-KW"/>
</dbReference>
<dbReference type="InterPro" id="IPR043702">
    <property type="entry name" value="Lipid_II_synth_GatD"/>
</dbReference>
<reference evidence="4 5" key="1">
    <citation type="submission" date="2013-08" db="EMBL/GenBank/DDBJ databases">
        <authorList>
            <person name="Durkin A.S."/>
            <person name="Haft D.R."/>
            <person name="McCorrison J."/>
            <person name="Torralba M."/>
            <person name="Gillis M."/>
            <person name="Haft D.H."/>
            <person name="Methe B."/>
            <person name="Sutton G."/>
            <person name="Nelson K.E."/>
        </authorList>
    </citation>
    <scope>NUCLEOTIDE SEQUENCE [LARGE SCALE GENOMIC DNA]</scope>
    <source>
        <strain evidence="4 5">F0195</strain>
    </source>
</reference>
<protein>
    <recommendedName>
        <fullName evidence="2">Lipid II isoglutaminyl synthase (glutamine-hydrolyzing) subunit GatD</fullName>
        <ecNumber evidence="2">6.3.5.13</ecNumber>
    </recommendedName>
    <alternativeName>
        <fullName evidence="2">Lipid II isoglutaminyl synthase glutaminase subunit</fullName>
        <ecNumber evidence="2">3.5.1.2</ecNumber>
    </alternativeName>
</protein>
<organism evidence="4 5">
    <name type="scientific">Olsenella profusa F0195</name>
    <dbReference type="NCBI Taxonomy" id="1125712"/>
    <lineage>
        <taxon>Bacteria</taxon>
        <taxon>Bacillati</taxon>
        <taxon>Actinomycetota</taxon>
        <taxon>Coriobacteriia</taxon>
        <taxon>Coriobacteriales</taxon>
        <taxon>Atopobiaceae</taxon>
        <taxon>Olsenella</taxon>
    </lineage>
</organism>
<name>U2T8Z1_9ACTN</name>
<dbReference type="Gene3D" id="3.40.50.880">
    <property type="match status" value="1"/>
</dbReference>
<sequence length="250" mass="27332">MADGVHTVRIAHLFPELLNLYGDSGNILVLKSRLAWRHLGCEVREVHVGERPSFSDVDLVFVGGGTDCEQRIVCESLLEEREELAAFVEDGGVLAAVCGGYQLLGDYYLMGDERVQGLALVDLYTDRDEPRLIGNVAVRSRISPQPIVGYENHGGRTHLGRDVEPLGTVLYGSGNDGESGYEGCLYKNVVGTYVHGPLLPKNPGVADYLLSRALKRRYGEGDLEPLDDSAEHAANKVMFDRMMAGTVPSR</sequence>
<dbReference type="PATRIC" id="fig|1125712.3.peg.727"/>
<keyword evidence="2" id="KW-0573">Peptidoglycan synthesis</keyword>
<feature type="domain" description="CobB/CobQ-like glutamine amidotransferase" evidence="3">
    <location>
        <begin position="9"/>
        <end position="202"/>
    </location>
</feature>
<dbReference type="InterPro" id="IPR011698">
    <property type="entry name" value="GATase_3"/>
</dbReference>
<keyword evidence="2" id="KW-0378">Hydrolase</keyword>
<dbReference type="InterPro" id="IPR033949">
    <property type="entry name" value="CobQ_GATase1"/>
</dbReference>
<keyword evidence="2" id="KW-0961">Cell wall biogenesis/degradation</keyword>
<feature type="active site" description="Nucleophile" evidence="2">
    <location>
        <position position="98"/>
    </location>
</feature>
<keyword evidence="5" id="KW-1185">Reference proteome</keyword>
<dbReference type="EMBL" id="AWEZ01000029">
    <property type="protein sequence ID" value="ERL09499.1"/>
    <property type="molecule type" value="Genomic_DNA"/>
</dbReference>
<evidence type="ECO:0000313" key="4">
    <source>
        <dbReference type="EMBL" id="ERL09499.1"/>
    </source>
</evidence>
<dbReference type="GO" id="GO:0009252">
    <property type="term" value="P:peptidoglycan biosynthetic process"/>
    <property type="evidence" value="ECO:0007669"/>
    <property type="project" value="UniProtKB-UniRule"/>
</dbReference>
<evidence type="ECO:0000259" key="3">
    <source>
        <dbReference type="Pfam" id="PF07685"/>
    </source>
</evidence>
<comment type="function">
    <text evidence="2">The lipid II isoglutaminyl synthase complex catalyzes the formation of alpha-D-isoglutamine in the cell wall lipid II stem peptide. The GatD subunit catalyzes the hydrolysis of glutamine to glutamate and ammonia. The resulting ammonia molecule is channeled to the active site of MurT.</text>
</comment>
<dbReference type="PANTHER" id="PTHR21343">
    <property type="entry name" value="DETHIOBIOTIN SYNTHETASE"/>
    <property type="match status" value="1"/>
</dbReference>
<keyword evidence="1 2" id="KW-0315">Glutamine amidotransferase</keyword>
<comment type="pathway">
    <text evidence="2">Cell wall biogenesis; peptidoglycan biosynthesis.</text>
</comment>
<dbReference type="AlphaFoldDB" id="U2T8Z1"/>
<feature type="active site" evidence="2">
    <location>
        <position position="195"/>
    </location>
</feature>
<accession>U2T8Z1</accession>
<comment type="subunit">
    <text evidence="2">Forms a heterodimer with MurT.</text>
</comment>
<evidence type="ECO:0000313" key="5">
    <source>
        <dbReference type="Proteomes" id="UP000016638"/>
    </source>
</evidence>
<dbReference type="SUPFAM" id="SSF52317">
    <property type="entry name" value="Class I glutamine amidotransferase-like"/>
    <property type="match status" value="1"/>
</dbReference>
<comment type="caution">
    <text evidence="4">The sequence shown here is derived from an EMBL/GenBank/DDBJ whole genome shotgun (WGS) entry which is preliminary data.</text>
</comment>
<comment type="catalytic activity">
    <reaction evidence="2">
        <text>beta-D-GlcNAc-(1-&gt;4)-Mur2Ac(oyl-L-Ala-gamma-D-Glu-L-Lys-D-Ala-D-Ala)-di-trans,octa-cis-undecaprenyl diphosphate + L-glutamine + ATP + H2O = beta-D-GlcNAc-(1-&gt;4)-Mur2Ac(oyl-L-Ala-D-isoglutaminyl-L-Lys-D-Ala-D-Ala)-di-trans,octa-cis-undecaprenyl diphosphate + L-glutamate + ADP + phosphate + H(+)</text>
        <dbReference type="Rhea" id="RHEA:57928"/>
        <dbReference type="ChEBI" id="CHEBI:15377"/>
        <dbReference type="ChEBI" id="CHEBI:15378"/>
        <dbReference type="ChEBI" id="CHEBI:29985"/>
        <dbReference type="ChEBI" id="CHEBI:30616"/>
        <dbReference type="ChEBI" id="CHEBI:43474"/>
        <dbReference type="ChEBI" id="CHEBI:58359"/>
        <dbReference type="ChEBI" id="CHEBI:60033"/>
        <dbReference type="ChEBI" id="CHEBI:62233"/>
        <dbReference type="ChEBI" id="CHEBI:456216"/>
        <dbReference type="EC" id="6.3.5.13"/>
    </reaction>
</comment>
<dbReference type="GO" id="GO:0004359">
    <property type="term" value="F:glutaminase activity"/>
    <property type="evidence" value="ECO:0007669"/>
    <property type="project" value="UniProtKB-UniRule"/>
</dbReference>
<comment type="catalytic activity">
    <reaction evidence="2">
        <text>L-glutamine + H2O = L-glutamate + NH4(+)</text>
        <dbReference type="Rhea" id="RHEA:15889"/>
        <dbReference type="ChEBI" id="CHEBI:15377"/>
        <dbReference type="ChEBI" id="CHEBI:28938"/>
        <dbReference type="ChEBI" id="CHEBI:29985"/>
        <dbReference type="ChEBI" id="CHEBI:58359"/>
        <dbReference type="EC" id="3.5.1.2"/>
    </reaction>
</comment>
<dbReference type="GO" id="GO:0008360">
    <property type="term" value="P:regulation of cell shape"/>
    <property type="evidence" value="ECO:0007669"/>
    <property type="project" value="UniProtKB-KW"/>
</dbReference>
<dbReference type="GO" id="GO:0071555">
    <property type="term" value="P:cell wall organization"/>
    <property type="evidence" value="ECO:0007669"/>
    <property type="project" value="UniProtKB-KW"/>
</dbReference>
<comment type="similarity">
    <text evidence="2">Belongs to the CobB/CobQ family. GatD subfamily.</text>
</comment>
<dbReference type="UniPathway" id="UPA00219"/>
<dbReference type="GO" id="GO:0009236">
    <property type="term" value="P:cobalamin biosynthetic process"/>
    <property type="evidence" value="ECO:0007669"/>
    <property type="project" value="InterPro"/>
</dbReference>
<evidence type="ECO:0000256" key="1">
    <source>
        <dbReference type="ARBA" id="ARBA00022962"/>
    </source>
</evidence>
<feature type="binding site" evidence="2">
    <location>
        <position position="131"/>
    </location>
    <ligand>
        <name>substrate</name>
    </ligand>
</feature>
<evidence type="ECO:0000256" key="2">
    <source>
        <dbReference type="HAMAP-Rule" id="MF_02213"/>
    </source>
</evidence>
<dbReference type="InterPro" id="IPR029062">
    <property type="entry name" value="Class_I_gatase-like"/>
</dbReference>
<dbReference type="EC" id="3.5.1.2" evidence="2"/>
<dbReference type="Pfam" id="PF07685">
    <property type="entry name" value="GATase_3"/>
    <property type="match status" value="1"/>
</dbReference>
<dbReference type="PROSITE" id="PS51274">
    <property type="entry name" value="GATASE_COBBQ"/>
    <property type="match status" value="1"/>
</dbReference>
<dbReference type="PANTHER" id="PTHR21343:SF9">
    <property type="entry name" value="LIPID II ISOGLUTAMINYL SYNTHASE (GLUTAMINE-HYDROLYZING) SUBUNIT GATD"/>
    <property type="match status" value="1"/>
</dbReference>
<dbReference type="STRING" id="1125712.HMPREF1316_1626"/>
<proteinExistence type="inferred from homology"/>
<dbReference type="CDD" id="cd01750">
    <property type="entry name" value="GATase1_CobQ"/>
    <property type="match status" value="1"/>
</dbReference>
<dbReference type="HAMAP" id="MF_02213">
    <property type="entry name" value="Lipid_II_synth_GatD"/>
    <property type="match status" value="1"/>
</dbReference>
<dbReference type="GO" id="GO:0140282">
    <property type="term" value="F:carbon-nitrogen ligase activity on lipid II"/>
    <property type="evidence" value="ECO:0007669"/>
    <property type="project" value="UniProtKB-UniRule"/>
</dbReference>
<dbReference type="RefSeq" id="WP_021725585.1">
    <property type="nucleotide sequence ID" value="NZ_AWEZ01000029.1"/>
</dbReference>
<dbReference type="EC" id="6.3.5.13" evidence="2"/>
<keyword evidence="4" id="KW-0808">Transferase</keyword>
<keyword evidence="2" id="KW-0436">Ligase</keyword>
<dbReference type="eggNOG" id="COG3442">
    <property type="taxonomic scope" value="Bacteria"/>
</dbReference>